<sequence length="35" mass="4427">MLMETEFNWLYFYSFLVFCANRMVTWQKRTLSTRL</sequence>
<evidence type="ECO:0000256" key="1">
    <source>
        <dbReference type="SAM" id="Phobius"/>
    </source>
</evidence>
<evidence type="ECO:0000313" key="2">
    <source>
        <dbReference type="EMBL" id="AXI99869.1"/>
    </source>
</evidence>
<dbReference type="AlphaFoldDB" id="A0A345UHB8"/>
<protein>
    <submittedName>
        <fullName evidence="2">Uncharacterized protein</fullName>
    </submittedName>
</protein>
<dbReference type="Proteomes" id="UP000254808">
    <property type="component" value="Chromosome"/>
</dbReference>
<dbReference type="KEGG" id="cprv:CYPRO_0585"/>
<keyword evidence="3" id="KW-1185">Reference proteome</keyword>
<proteinExistence type="predicted"/>
<feature type="transmembrane region" description="Helical" evidence="1">
    <location>
        <begin position="6"/>
        <end position="24"/>
    </location>
</feature>
<keyword evidence="1" id="KW-0472">Membrane</keyword>
<keyword evidence="1" id="KW-0812">Transmembrane</keyword>
<keyword evidence="1" id="KW-1133">Transmembrane helix</keyword>
<evidence type="ECO:0000313" key="3">
    <source>
        <dbReference type="Proteomes" id="UP000254808"/>
    </source>
</evidence>
<name>A0A345UHB8_9BACT</name>
<accession>A0A345UHB8</accession>
<dbReference type="EMBL" id="CP027806">
    <property type="protein sequence ID" value="AXI99869.1"/>
    <property type="molecule type" value="Genomic_DNA"/>
</dbReference>
<gene>
    <name evidence="2" type="ORF">CYPRO_0585</name>
</gene>
<organism evidence="2 3">
    <name type="scientific">Cyclonatronum proteinivorum</name>
    <dbReference type="NCBI Taxonomy" id="1457365"/>
    <lineage>
        <taxon>Bacteria</taxon>
        <taxon>Pseudomonadati</taxon>
        <taxon>Balneolota</taxon>
        <taxon>Balneolia</taxon>
        <taxon>Balneolales</taxon>
        <taxon>Cyclonatronaceae</taxon>
        <taxon>Cyclonatronum</taxon>
    </lineage>
</organism>
<reference evidence="2 3" key="1">
    <citation type="submission" date="2018-03" db="EMBL/GenBank/DDBJ databases">
        <title>Phenotypic and genomic properties of Cyclonatronum proteinivorum gen. nov., sp. nov., a haloalkaliphilic bacteroidete from soda lakes possessing Na+-translocating rhodopsin.</title>
        <authorList>
            <person name="Toshchakov S.V."/>
            <person name="Korzhenkov A."/>
            <person name="Samarov N.I."/>
            <person name="Kublanov I.V."/>
            <person name="Muntyan M.S."/>
            <person name="Sorokin D.Y."/>
        </authorList>
    </citation>
    <scope>NUCLEOTIDE SEQUENCE [LARGE SCALE GENOMIC DNA]</scope>
    <source>
        <strain evidence="2 3">Omega</strain>
    </source>
</reference>